<evidence type="ECO:0000313" key="2">
    <source>
        <dbReference type="Proteomes" id="UP000287651"/>
    </source>
</evidence>
<dbReference type="AlphaFoldDB" id="A0A426Z722"/>
<gene>
    <name evidence="1" type="ORF">B296_00005846</name>
</gene>
<accession>A0A426Z722</accession>
<proteinExistence type="predicted"/>
<organism evidence="1 2">
    <name type="scientific">Ensete ventricosum</name>
    <name type="common">Abyssinian banana</name>
    <name type="synonym">Musa ensete</name>
    <dbReference type="NCBI Taxonomy" id="4639"/>
    <lineage>
        <taxon>Eukaryota</taxon>
        <taxon>Viridiplantae</taxon>
        <taxon>Streptophyta</taxon>
        <taxon>Embryophyta</taxon>
        <taxon>Tracheophyta</taxon>
        <taxon>Spermatophyta</taxon>
        <taxon>Magnoliopsida</taxon>
        <taxon>Liliopsida</taxon>
        <taxon>Zingiberales</taxon>
        <taxon>Musaceae</taxon>
        <taxon>Ensete</taxon>
    </lineage>
</organism>
<sequence length="78" mass="8543">WHLKRRPRLSAGLATQVVAARWHPYVSGGHTADNRIQEAIACRQKLHPATVMREQRPPKATTARGLTQVATVSNGGHA</sequence>
<comment type="caution">
    <text evidence="1">The sequence shown here is derived from an EMBL/GenBank/DDBJ whole genome shotgun (WGS) entry which is preliminary data.</text>
</comment>
<name>A0A426Z722_ENSVE</name>
<dbReference type="Proteomes" id="UP000287651">
    <property type="component" value="Unassembled WGS sequence"/>
</dbReference>
<feature type="non-terminal residue" evidence="1">
    <location>
        <position position="1"/>
    </location>
</feature>
<reference evidence="1 2" key="1">
    <citation type="journal article" date="2014" name="Agronomy (Basel)">
        <title>A Draft Genome Sequence for Ensete ventricosum, the Drought-Tolerant Tree Against Hunger.</title>
        <authorList>
            <person name="Harrison J."/>
            <person name="Moore K.A."/>
            <person name="Paszkiewicz K."/>
            <person name="Jones T."/>
            <person name="Grant M."/>
            <person name="Ambacheew D."/>
            <person name="Muzemil S."/>
            <person name="Studholme D.J."/>
        </authorList>
    </citation>
    <scope>NUCLEOTIDE SEQUENCE [LARGE SCALE GENOMIC DNA]</scope>
</reference>
<protein>
    <submittedName>
        <fullName evidence="1">Uncharacterized protein</fullName>
    </submittedName>
</protein>
<evidence type="ECO:0000313" key="1">
    <source>
        <dbReference type="EMBL" id="RRT59723.1"/>
    </source>
</evidence>
<dbReference type="EMBL" id="AMZH03008094">
    <property type="protein sequence ID" value="RRT59723.1"/>
    <property type="molecule type" value="Genomic_DNA"/>
</dbReference>